<dbReference type="Proteomes" id="UP001153076">
    <property type="component" value="Unassembled WGS sequence"/>
</dbReference>
<dbReference type="AlphaFoldDB" id="A0A9Q1KXS5"/>
<sequence>MEIYNRKIGSPFEERTNSLISCHFCVQDLRIFQDQTANHSLGLSSYGLIVTGAMESIVPILLGFELSSTGHDPVSFISVAEHPHITTTLIAIAGYAIAVSRGDWGGRISELKVVKLTRFNVGMEELVLTTDLGPNVEEFWGMAQATEHSYPPLLVSW</sequence>
<dbReference type="EMBL" id="JAKOGI010000008">
    <property type="protein sequence ID" value="KAJ8451627.1"/>
    <property type="molecule type" value="Genomic_DNA"/>
</dbReference>
<comment type="caution">
    <text evidence="1">The sequence shown here is derived from an EMBL/GenBank/DDBJ whole genome shotgun (WGS) entry which is preliminary data.</text>
</comment>
<name>A0A9Q1KXS5_9CARY</name>
<reference evidence="1" key="1">
    <citation type="submission" date="2022-04" db="EMBL/GenBank/DDBJ databases">
        <title>Carnegiea gigantea Genome sequencing and assembly v2.</title>
        <authorList>
            <person name="Copetti D."/>
            <person name="Sanderson M.J."/>
            <person name="Burquez A."/>
            <person name="Wojciechowski M.F."/>
        </authorList>
    </citation>
    <scope>NUCLEOTIDE SEQUENCE</scope>
    <source>
        <strain evidence="1">SGP5-SGP5p</strain>
        <tissue evidence="1">Aerial part</tissue>
    </source>
</reference>
<gene>
    <name evidence="1" type="ORF">Cgig2_018261</name>
</gene>
<keyword evidence="2" id="KW-1185">Reference proteome</keyword>
<organism evidence="1 2">
    <name type="scientific">Carnegiea gigantea</name>
    <dbReference type="NCBI Taxonomy" id="171969"/>
    <lineage>
        <taxon>Eukaryota</taxon>
        <taxon>Viridiplantae</taxon>
        <taxon>Streptophyta</taxon>
        <taxon>Embryophyta</taxon>
        <taxon>Tracheophyta</taxon>
        <taxon>Spermatophyta</taxon>
        <taxon>Magnoliopsida</taxon>
        <taxon>eudicotyledons</taxon>
        <taxon>Gunneridae</taxon>
        <taxon>Pentapetalae</taxon>
        <taxon>Caryophyllales</taxon>
        <taxon>Cactineae</taxon>
        <taxon>Cactaceae</taxon>
        <taxon>Cactoideae</taxon>
        <taxon>Echinocereeae</taxon>
        <taxon>Carnegiea</taxon>
    </lineage>
</organism>
<evidence type="ECO:0000313" key="1">
    <source>
        <dbReference type="EMBL" id="KAJ8451627.1"/>
    </source>
</evidence>
<accession>A0A9Q1KXS5</accession>
<proteinExistence type="predicted"/>
<evidence type="ECO:0000313" key="2">
    <source>
        <dbReference type="Proteomes" id="UP001153076"/>
    </source>
</evidence>
<protein>
    <submittedName>
        <fullName evidence="1">Uncharacterized protein</fullName>
    </submittedName>
</protein>